<feature type="domain" description="Amine oxidase" evidence="1">
    <location>
        <begin position="2"/>
        <end position="401"/>
    </location>
</feature>
<dbReference type="SUPFAM" id="SSF54373">
    <property type="entry name" value="FAD-linked reductases, C-terminal domain"/>
    <property type="match status" value="1"/>
</dbReference>
<organism evidence="2 3">
    <name type="scientific">Planktothrix rubescens CCAP 1459/22</name>
    <dbReference type="NCBI Taxonomy" id="329571"/>
    <lineage>
        <taxon>Bacteria</taxon>
        <taxon>Bacillati</taxon>
        <taxon>Cyanobacteriota</taxon>
        <taxon>Cyanophyceae</taxon>
        <taxon>Oscillatoriophycideae</taxon>
        <taxon>Oscillatoriales</taxon>
        <taxon>Microcoleaceae</taxon>
        <taxon>Planktothrix</taxon>
    </lineage>
</organism>
<keyword evidence="3" id="KW-1185">Reference proteome</keyword>
<comment type="caution">
    <text evidence="2">The sequence shown here is derived from an EMBL/GenBank/DDBJ whole genome shotgun (WGS) entry which is preliminary data.</text>
</comment>
<name>A0A6J7ZT53_PLARU</name>
<dbReference type="AlphaFoldDB" id="A0A6J7ZT53"/>
<dbReference type="Gene3D" id="3.50.50.60">
    <property type="entry name" value="FAD/NAD(P)-binding domain"/>
    <property type="match status" value="1"/>
</dbReference>
<evidence type="ECO:0000313" key="3">
    <source>
        <dbReference type="Proteomes" id="UP000196521"/>
    </source>
</evidence>
<reference evidence="2" key="1">
    <citation type="submission" date="2020-05" db="EMBL/GenBank/DDBJ databases">
        <authorList>
            <consortium name="Genoscope - CEA"/>
            <person name="William W."/>
        </authorList>
    </citation>
    <scope>NUCLEOTIDE SEQUENCE [LARGE SCALE GENOMIC DNA]</scope>
    <source>
        <strain evidence="2">PCC 7821</strain>
    </source>
</reference>
<dbReference type="InterPro" id="IPR036188">
    <property type="entry name" value="FAD/NAD-bd_sf"/>
</dbReference>
<evidence type="ECO:0000313" key="2">
    <source>
        <dbReference type="EMBL" id="CAC5345553.1"/>
    </source>
</evidence>
<dbReference type="InterPro" id="IPR050281">
    <property type="entry name" value="Flavin_monoamine_oxidase"/>
</dbReference>
<proteinExistence type="predicted"/>
<gene>
    <name evidence="2" type="ORF">PLAN_70130</name>
</gene>
<dbReference type="SUPFAM" id="SSF51905">
    <property type="entry name" value="FAD/NAD(P)-binding domain"/>
    <property type="match status" value="1"/>
</dbReference>
<dbReference type="InterPro" id="IPR002937">
    <property type="entry name" value="Amino_oxidase"/>
</dbReference>
<dbReference type="RefSeq" id="WP_199918651.1">
    <property type="nucleotide sequence ID" value="NZ_LR812491.1"/>
</dbReference>
<dbReference type="PANTHER" id="PTHR10742">
    <property type="entry name" value="FLAVIN MONOAMINE OXIDASE"/>
    <property type="match status" value="1"/>
</dbReference>
<dbReference type="PANTHER" id="PTHR10742:SF410">
    <property type="entry name" value="LYSINE-SPECIFIC HISTONE DEMETHYLASE 2"/>
    <property type="match status" value="1"/>
</dbReference>
<dbReference type="Proteomes" id="UP000196521">
    <property type="component" value="Unassembled WGS sequence"/>
</dbReference>
<dbReference type="GO" id="GO:0016491">
    <property type="term" value="F:oxidoreductase activity"/>
    <property type="evidence" value="ECO:0007669"/>
    <property type="project" value="InterPro"/>
</dbReference>
<sequence>MKSQGFQVTILEARDRIGGRIYTDKTLGFPVDLGASWIHGIQNNPIGKLAHDFNIAIKQTNYYHVDLYTNNQNKIQDSELEQAESLYEKIIARAKSWSENQEQDVSVYQAVNRFFKLDNLSPRQAKLVNWLLTSEILIETGADLEKLSIWELDEDEAFGGEDYLFPNGYEQIIQNLAQGLEIKLQHPVTEIQYNNQQVTVKTPQGNFQGSAVLITVPLGVLKANKVNFIPELPQDKKTAIQKLNMGVLNKVVVKFPKVFWEKNYEFLGYLPKSSPNFTVFLNFNYYNSSPMLMALTGGSFARSLETMTQQQLTDKIMAILREMYGNSIPNPQEILVTRWSSDPYTLGSYSYIPQGTTAKERDSLASPVNNMLFFAGEATSRQYPATVHGAYLSGLREAQRIQKIFMN</sequence>
<accession>A0A6J7ZT53</accession>
<evidence type="ECO:0000259" key="1">
    <source>
        <dbReference type="Pfam" id="PF01593"/>
    </source>
</evidence>
<dbReference type="EMBL" id="CZCZ02000017">
    <property type="protein sequence ID" value="CAC5345553.1"/>
    <property type="molecule type" value="Genomic_DNA"/>
</dbReference>
<dbReference type="Pfam" id="PF01593">
    <property type="entry name" value="Amino_oxidase"/>
    <property type="match status" value="1"/>
</dbReference>
<protein>
    <submittedName>
        <fullName evidence="2">Monoamine oxidase</fullName>
    </submittedName>
</protein>
<dbReference type="Gene3D" id="3.90.660.10">
    <property type="match status" value="1"/>
</dbReference>